<protein>
    <submittedName>
        <fullName evidence="1">Uncharacterized protein</fullName>
    </submittedName>
</protein>
<sequence length="311" mass="34649">MSSEKSIRIGYVPEHYLLPLHLAKSQFSDPVELIPFPSGTGHMITSLRSDEIDLAIGLTEGWVAGLMTTQGQKERGYNIVGSWVENPLRWAIVTGRNRDGINTVDDLKQHRRVGVSRLGSGSHVMAFVLAEQQGWLRQSKESKFEGLTIVPLGPFKDLRDGVTASTADFFMWEHFTTKPYFHGDNTPLKNIGEIYTPWPSWHIAASSKTFPEPATDPKLLKLFDCFDRGIRDFNADPEKGVKMLGTGELGCHYSEEDAREWLKSVKFFERTRGVDAGTMQGVIKILQVAGVIEPSTEVKDETGLVAIARDA</sequence>
<accession>A0ACC3AF04</accession>
<dbReference type="EMBL" id="JAPDRQ010000026">
    <property type="protein sequence ID" value="KAJ9661000.1"/>
    <property type="molecule type" value="Genomic_DNA"/>
</dbReference>
<comment type="caution">
    <text evidence="1">The sequence shown here is derived from an EMBL/GenBank/DDBJ whole genome shotgun (WGS) entry which is preliminary data.</text>
</comment>
<keyword evidence="2" id="KW-1185">Reference proteome</keyword>
<dbReference type="Proteomes" id="UP001172386">
    <property type="component" value="Unassembled WGS sequence"/>
</dbReference>
<evidence type="ECO:0000313" key="2">
    <source>
        <dbReference type="Proteomes" id="UP001172386"/>
    </source>
</evidence>
<gene>
    <name evidence="1" type="ORF">H2198_002159</name>
</gene>
<organism evidence="1 2">
    <name type="scientific">Neophaeococcomyces mojaviensis</name>
    <dbReference type="NCBI Taxonomy" id="3383035"/>
    <lineage>
        <taxon>Eukaryota</taxon>
        <taxon>Fungi</taxon>
        <taxon>Dikarya</taxon>
        <taxon>Ascomycota</taxon>
        <taxon>Pezizomycotina</taxon>
        <taxon>Eurotiomycetes</taxon>
        <taxon>Chaetothyriomycetidae</taxon>
        <taxon>Chaetothyriales</taxon>
        <taxon>Chaetothyriales incertae sedis</taxon>
        <taxon>Neophaeococcomyces</taxon>
    </lineage>
</organism>
<evidence type="ECO:0000313" key="1">
    <source>
        <dbReference type="EMBL" id="KAJ9661000.1"/>
    </source>
</evidence>
<reference evidence="1" key="1">
    <citation type="submission" date="2022-10" db="EMBL/GenBank/DDBJ databases">
        <title>Culturing micro-colonial fungi from biological soil crusts in the Mojave desert and describing Neophaeococcomyces mojavensis, and introducing the new genera and species Taxawa tesnikishii.</title>
        <authorList>
            <person name="Kurbessoian T."/>
            <person name="Stajich J.E."/>
        </authorList>
    </citation>
    <scope>NUCLEOTIDE SEQUENCE</scope>
    <source>
        <strain evidence="1">JES_112</strain>
    </source>
</reference>
<proteinExistence type="predicted"/>
<name>A0ACC3AF04_9EURO</name>